<dbReference type="SUPFAM" id="SSF64210">
    <property type="entry name" value="Head-to-tail joining protein W, gpW"/>
    <property type="match status" value="1"/>
</dbReference>
<evidence type="ECO:0000313" key="1">
    <source>
        <dbReference type="EMBL" id="VVE29607.1"/>
    </source>
</evidence>
<dbReference type="AlphaFoldDB" id="A0A5E4WZZ3"/>
<gene>
    <name evidence="1" type="ORF">PEP31012_03599</name>
</gene>
<keyword evidence="2" id="KW-1185">Reference proteome</keyword>
<dbReference type="Pfam" id="PF02831">
    <property type="entry name" value="gpW"/>
    <property type="match status" value="1"/>
</dbReference>
<dbReference type="Proteomes" id="UP000400981">
    <property type="component" value="Unassembled WGS sequence"/>
</dbReference>
<dbReference type="GO" id="GO:0019058">
    <property type="term" value="P:viral life cycle"/>
    <property type="evidence" value="ECO:0007669"/>
    <property type="project" value="InterPro"/>
</dbReference>
<dbReference type="InterPro" id="IPR004174">
    <property type="entry name" value="GpW"/>
</dbReference>
<organism evidence="1 2">
    <name type="scientific">Pandoraea eparura</name>
    <dbReference type="NCBI Taxonomy" id="2508291"/>
    <lineage>
        <taxon>Bacteria</taxon>
        <taxon>Pseudomonadati</taxon>
        <taxon>Pseudomonadota</taxon>
        <taxon>Betaproteobacteria</taxon>
        <taxon>Burkholderiales</taxon>
        <taxon>Burkholderiaceae</taxon>
        <taxon>Pandoraea</taxon>
    </lineage>
</organism>
<sequence length="87" mass="9487">MSNLTPSIFAGMSPTALQQALSNAQNALIELQTGAKGVTFSYTQGDGTRAVTYQQTDIAALTALIRQLQQELGIVCRARRPIRFVFR</sequence>
<accession>A0A5E4WZZ3</accession>
<dbReference type="EMBL" id="CABPSH010000010">
    <property type="protein sequence ID" value="VVE29607.1"/>
    <property type="molecule type" value="Genomic_DNA"/>
</dbReference>
<reference evidence="1 2" key="1">
    <citation type="submission" date="2019-08" db="EMBL/GenBank/DDBJ databases">
        <authorList>
            <person name="Peeters C."/>
        </authorList>
    </citation>
    <scope>NUCLEOTIDE SEQUENCE [LARGE SCALE GENOMIC DNA]</scope>
    <source>
        <strain evidence="1 2">LMG 31012</strain>
    </source>
</reference>
<name>A0A5E4WZZ3_9BURK</name>
<dbReference type="Gene3D" id="3.30.1580.10">
    <property type="entry name" value="Head-to-tail joining protein W"/>
    <property type="match status" value="1"/>
</dbReference>
<proteinExistence type="predicted"/>
<evidence type="ECO:0000313" key="2">
    <source>
        <dbReference type="Proteomes" id="UP000400981"/>
    </source>
</evidence>
<dbReference type="InterPro" id="IPR036626">
    <property type="entry name" value="GpW_sf"/>
</dbReference>
<protein>
    <submittedName>
        <fullName evidence="1">Phage head-tail adapter protein</fullName>
    </submittedName>
</protein>